<name>A0A538TK47_UNCEI</name>
<sequence>MRTRSAEGFLAARALGGEANMQEIEERVSNPAVECLRCAKLFGPVQIFHLREDPRRSYVRCPHCGAKNEVRAEDRYCIRLVEIIPEPTPDRPGGEYR</sequence>
<proteinExistence type="predicted"/>
<accession>A0A538TK47</accession>
<evidence type="ECO:0000313" key="4">
    <source>
        <dbReference type="Proteomes" id="UP000319829"/>
    </source>
</evidence>
<dbReference type="AlphaFoldDB" id="A0A538TK47"/>
<dbReference type="EMBL" id="VBOU01000059">
    <property type="protein sequence ID" value="TMQ54676.1"/>
    <property type="molecule type" value="Genomic_DNA"/>
</dbReference>
<dbReference type="Proteomes" id="UP000319829">
    <property type="component" value="Unassembled WGS sequence"/>
</dbReference>
<evidence type="ECO:0000313" key="3">
    <source>
        <dbReference type="Proteomes" id="UP000317366"/>
    </source>
</evidence>
<protein>
    <submittedName>
        <fullName evidence="2">Uncharacterized protein</fullName>
    </submittedName>
</protein>
<evidence type="ECO:0000313" key="2">
    <source>
        <dbReference type="EMBL" id="TMQ63995.1"/>
    </source>
</evidence>
<gene>
    <name evidence="1" type="ORF">E6K74_05370</name>
    <name evidence="2" type="ORF">E6K77_04445</name>
</gene>
<organism evidence="2 3">
    <name type="scientific">Eiseniibacteriota bacterium</name>
    <dbReference type="NCBI Taxonomy" id="2212470"/>
    <lineage>
        <taxon>Bacteria</taxon>
        <taxon>Candidatus Eiseniibacteriota</taxon>
    </lineage>
</organism>
<evidence type="ECO:0000313" key="1">
    <source>
        <dbReference type="EMBL" id="TMQ54676.1"/>
    </source>
</evidence>
<dbReference type="Proteomes" id="UP000317366">
    <property type="component" value="Unassembled WGS sequence"/>
</dbReference>
<dbReference type="EMBL" id="VBOX01000048">
    <property type="protein sequence ID" value="TMQ63995.1"/>
    <property type="molecule type" value="Genomic_DNA"/>
</dbReference>
<comment type="caution">
    <text evidence="2">The sequence shown here is derived from an EMBL/GenBank/DDBJ whole genome shotgun (WGS) entry which is preliminary data.</text>
</comment>
<reference evidence="3 4" key="1">
    <citation type="journal article" date="2019" name="Nat. Microbiol.">
        <title>Mediterranean grassland soil C-N compound turnover is dependent on rainfall and depth, and is mediated by genomically divergent microorganisms.</title>
        <authorList>
            <person name="Diamond S."/>
            <person name="Andeer P.F."/>
            <person name="Li Z."/>
            <person name="Crits-Christoph A."/>
            <person name="Burstein D."/>
            <person name="Anantharaman K."/>
            <person name="Lane K.R."/>
            <person name="Thomas B.C."/>
            <person name="Pan C."/>
            <person name="Northen T.R."/>
            <person name="Banfield J.F."/>
        </authorList>
    </citation>
    <scope>NUCLEOTIDE SEQUENCE [LARGE SCALE GENOMIC DNA]</scope>
    <source>
        <strain evidence="1">WS_4</strain>
        <strain evidence="2">WS_7</strain>
    </source>
</reference>